<sequence length="111" mass="11442">SASAATGFAGQRAVRVKQTAPGAVAVPKRSAIKNKRNEKTMGAAACALKALPAHVLLDVAAYGGRLSWAARDVAGAGAGQGLKTLVAGRRMARTQLRAPLAPLLRRRTCAR</sequence>
<evidence type="ECO:0000313" key="2">
    <source>
        <dbReference type="Proteomes" id="UP000054498"/>
    </source>
</evidence>
<dbReference type="EMBL" id="KK101733">
    <property type="protein sequence ID" value="KIY99824.1"/>
    <property type="molecule type" value="Genomic_DNA"/>
</dbReference>
<gene>
    <name evidence="1" type="ORF">MNEG_8134</name>
</gene>
<feature type="non-terminal residue" evidence="1">
    <location>
        <position position="1"/>
    </location>
</feature>
<protein>
    <submittedName>
        <fullName evidence="1">Uncharacterized protein</fullName>
    </submittedName>
</protein>
<dbReference type="RefSeq" id="XP_013898844.1">
    <property type="nucleotide sequence ID" value="XM_014043390.1"/>
</dbReference>
<name>A0A0D2M963_9CHLO</name>
<dbReference type="Proteomes" id="UP000054498">
    <property type="component" value="Unassembled WGS sequence"/>
</dbReference>
<organism evidence="1 2">
    <name type="scientific">Monoraphidium neglectum</name>
    <dbReference type="NCBI Taxonomy" id="145388"/>
    <lineage>
        <taxon>Eukaryota</taxon>
        <taxon>Viridiplantae</taxon>
        <taxon>Chlorophyta</taxon>
        <taxon>core chlorophytes</taxon>
        <taxon>Chlorophyceae</taxon>
        <taxon>CS clade</taxon>
        <taxon>Sphaeropleales</taxon>
        <taxon>Selenastraceae</taxon>
        <taxon>Monoraphidium</taxon>
    </lineage>
</organism>
<keyword evidence="2" id="KW-1185">Reference proteome</keyword>
<reference evidence="1 2" key="1">
    <citation type="journal article" date="2013" name="BMC Genomics">
        <title>Reconstruction of the lipid metabolism for the microalga Monoraphidium neglectum from its genome sequence reveals characteristics suitable for biofuel production.</title>
        <authorList>
            <person name="Bogen C."/>
            <person name="Al-Dilaimi A."/>
            <person name="Albersmeier A."/>
            <person name="Wichmann J."/>
            <person name="Grundmann M."/>
            <person name="Rupp O."/>
            <person name="Lauersen K.J."/>
            <person name="Blifernez-Klassen O."/>
            <person name="Kalinowski J."/>
            <person name="Goesmann A."/>
            <person name="Mussgnug J.H."/>
            <person name="Kruse O."/>
        </authorList>
    </citation>
    <scope>NUCLEOTIDE SEQUENCE [LARGE SCALE GENOMIC DNA]</scope>
    <source>
        <strain evidence="1 2">SAG 48.87</strain>
    </source>
</reference>
<dbReference type="AlphaFoldDB" id="A0A0D2M963"/>
<proteinExistence type="predicted"/>
<dbReference type="KEGG" id="mng:MNEG_8134"/>
<accession>A0A0D2M963</accession>
<evidence type="ECO:0000313" key="1">
    <source>
        <dbReference type="EMBL" id="KIY99824.1"/>
    </source>
</evidence>
<dbReference type="GeneID" id="25741010"/>